<protein>
    <submittedName>
        <fullName evidence="1">Uncharacterized protein</fullName>
    </submittedName>
</protein>
<sequence length="356" mass="39830">MGNSKKPSKPSLPEVPWSENNHSRVWSLIAEVSKKANHKVLFGKKEKNENTSGESKASVYKRVGAVILPEFHAIDPTATGDRIKGKIESLTKTYKRHAAKLRTTGGGLREDGDDDNHSDDEFCDFYIGADGPDDNTPDDAKNIWEKIKRDFVFFPELHRIFAARPNVTPIAVTTGIGPDGKKTLHMQPPSDDEDFPVLTSSQIGQIRTLQDALNLAQMTRRGSSPSLEVDDDKENTTLLTASTPTPSQKKAPKPSSLSQDSILKAKGRIQKIPQKRTIDDTLFEIQKANLDALNNRAREEMNLKKRALLLDEYKAGIWDAAEYREQLRSLDEAPLERPLKQVRQYSPDWDTSALSE</sequence>
<accession>A0ACB8B1R2</accession>
<keyword evidence="2" id="KW-1185">Reference proteome</keyword>
<evidence type="ECO:0000313" key="1">
    <source>
        <dbReference type="EMBL" id="KAH7919616.1"/>
    </source>
</evidence>
<evidence type="ECO:0000313" key="2">
    <source>
        <dbReference type="Proteomes" id="UP000790709"/>
    </source>
</evidence>
<comment type="caution">
    <text evidence="1">The sequence shown here is derived from an EMBL/GenBank/DDBJ whole genome shotgun (WGS) entry which is preliminary data.</text>
</comment>
<name>A0ACB8B1R2_9AGAM</name>
<organism evidence="1 2">
    <name type="scientific">Leucogyrophana mollusca</name>
    <dbReference type="NCBI Taxonomy" id="85980"/>
    <lineage>
        <taxon>Eukaryota</taxon>
        <taxon>Fungi</taxon>
        <taxon>Dikarya</taxon>
        <taxon>Basidiomycota</taxon>
        <taxon>Agaricomycotina</taxon>
        <taxon>Agaricomycetes</taxon>
        <taxon>Agaricomycetidae</taxon>
        <taxon>Boletales</taxon>
        <taxon>Boletales incertae sedis</taxon>
        <taxon>Leucogyrophana</taxon>
    </lineage>
</organism>
<dbReference type="Proteomes" id="UP000790709">
    <property type="component" value="Unassembled WGS sequence"/>
</dbReference>
<proteinExistence type="predicted"/>
<reference evidence="1" key="1">
    <citation type="journal article" date="2021" name="New Phytol.">
        <title>Evolutionary innovations through gain and loss of genes in the ectomycorrhizal Boletales.</title>
        <authorList>
            <person name="Wu G."/>
            <person name="Miyauchi S."/>
            <person name="Morin E."/>
            <person name="Kuo A."/>
            <person name="Drula E."/>
            <person name="Varga T."/>
            <person name="Kohler A."/>
            <person name="Feng B."/>
            <person name="Cao Y."/>
            <person name="Lipzen A."/>
            <person name="Daum C."/>
            <person name="Hundley H."/>
            <person name="Pangilinan J."/>
            <person name="Johnson J."/>
            <person name="Barry K."/>
            <person name="LaButti K."/>
            <person name="Ng V."/>
            <person name="Ahrendt S."/>
            <person name="Min B."/>
            <person name="Choi I.G."/>
            <person name="Park H."/>
            <person name="Plett J.M."/>
            <person name="Magnuson J."/>
            <person name="Spatafora J.W."/>
            <person name="Nagy L.G."/>
            <person name="Henrissat B."/>
            <person name="Grigoriev I.V."/>
            <person name="Yang Z.L."/>
            <person name="Xu J."/>
            <person name="Martin F.M."/>
        </authorList>
    </citation>
    <scope>NUCLEOTIDE SEQUENCE</scope>
    <source>
        <strain evidence="1">KUC20120723A-06</strain>
    </source>
</reference>
<dbReference type="EMBL" id="MU266644">
    <property type="protein sequence ID" value="KAH7919616.1"/>
    <property type="molecule type" value="Genomic_DNA"/>
</dbReference>
<gene>
    <name evidence="1" type="ORF">BV22DRAFT_1133706</name>
</gene>